<feature type="domain" description="Fe/B12 periplasmic-binding" evidence="6">
    <location>
        <begin position="49"/>
        <end position="312"/>
    </location>
</feature>
<keyword evidence="5" id="KW-0732">Signal</keyword>
<dbReference type="GO" id="GO:1901678">
    <property type="term" value="P:iron coordination entity transport"/>
    <property type="evidence" value="ECO:0007669"/>
    <property type="project" value="UniProtKB-ARBA"/>
</dbReference>
<keyword evidence="4" id="KW-0410">Iron transport</keyword>
<dbReference type="PANTHER" id="PTHR30532">
    <property type="entry name" value="IRON III DICITRATE-BINDING PERIPLASMIC PROTEIN"/>
    <property type="match status" value="1"/>
</dbReference>
<comment type="subcellular location">
    <subcellularLocation>
        <location evidence="1">Cell envelope</location>
    </subcellularLocation>
</comment>
<evidence type="ECO:0000259" key="6">
    <source>
        <dbReference type="PROSITE" id="PS50983"/>
    </source>
</evidence>
<keyword evidence="3" id="KW-0813">Transport</keyword>
<evidence type="ECO:0000313" key="8">
    <source>
        <dbReference type="Proteomes" id="UP000216885"/>
    </source>
</evidence>
<evidence type="ECO:0000256" key="3">
    <source>
        <dbReference type="ARBA" id="ARBA00022448"/>
    </source>
</evidence>
<accession>A0A261UC88</accession>
<comment type="caution">
    <text evidence="7">The sequence shown here is derived from an EMBL/GenBank/DDBJ whole genome shotgun (WGS) entry which is preliminary data.</text>
</comment>
<dbReference type="Pfam" id="PF01497">
    <property type="entry name" value="Peripla_BP_2"/>
    <property type="match status" value="1"/>
</dbReference>
<evidence type="ECO:0000256" key="5">
    <source>
        <dbReference type="ARBA" id="ARBA00022729"/>
    </source>
</evidence>
<dbReference type="InterPro" id="IPR002491">
    <property type="entry name" value="ABC_transptr_periplasmic_BD"/>
</dbReference>
<reference evidence="7 8" key="1">
    <citation type="submission" date="2017-05" db="EMBL/GenBank/DDBJ databases">
        <title>Complete and WGS of Bordetella genogroups.</title>
        <authorList>
            <person name="Spilker T."/>
            <person name="LiPuma J."/>
        </authorList>
    </citation>
    <scope>NUCLEOTIDE SEQUENCE [LARGE SCALE GENOMIC DNA]</scope>
    <source>
        <strain evidence="7 8">AU9919</strain>
    </source>
</reference>
<dbReference type="Proteomes" id="UP000216885">
    <property type="component" value="Unassembled WGS sequence"/>
</dbReference>
<organism evidence="7 8">
    <name type="scientific">Bordetella genomosp. 4</name>
    <dbReference type="NCBI Taxonomy" id="463044"/>
    <lineage>
        <taxon>Bacteria</taxon>
        <taxon>Pseudomonadati</taxon>
        <taxon>Pseudomonadota</taxon>
        <taxon>Betaproteobacteria</taxon>
        <taxon>Burkholderiales</taxon>
        <taxon>Alcaligenaceae</taxon>
        <taxon>Bordetella</taxon>
    </lineage>
</organism>
<name>A0A261UC88_9BORD</name>
<keyword evidence="4" id="KW-0406">Ion transport</keyword>
<dbReference type="AlphaFoldDB" id="A0A261UC88"/>
<evidence type="ECO:0000256" key="1">
    <source>
        <dbReference type="ARBA" id="ARBA00004196"/>
    </source>
</evidence>
<dbReference type="GO" id="GO:0030288">
    <property type="term" value="C:outer membrane-bounded periplasmic space"/>
    <property type="evidence" value="ECO:0007669"/>
    <property type="project" value="TreeGrafter"/>
</dbReference>
<evidence type="ECO:0000313" key="7">
    <source>
        <dbReference type="EMBL" id="OZI59215.1"/>
    </source>
</evidence>
<proteinExistence type="inferred from homology"/>
<comment type="similarity">
    <text evidence="2">Belongs to the bacterial solute-binding protein 8 family.</text>
</comment>
<protein>
    <submittedName>
        <fullName evidence="7">Fe2+-enterobactin ABC transporter substrate-binding protein</fullName>
    </submittedName>
</protein>
<dbReference type="SUPFAM" id="SSF53807">
    <property type="entry name" value="Helical backbone' metal receptor"/>
    <property type="match status" value="1"/>
</dbReference>
<dbReference type="PANTHER" id="PTHR30532:SF24">
    <property type="entry name" value="FERRIC ENTEROBACTIN-BINDING PERIPLASMIC PROTEIN FEPB"/>
    <property type="match status" value="1"/>
</dbReference>
<dbReference type="InterPro" id="IPR051313">
    <property type="entry name" value="Bact_iron-sidero_bind"/>
</dbReference>
<dbReference type="Gene3D" id="3.40.50.1980">
    <property type="entry name" value="Nitrogenase molybdenum iron protein domain"/>
    <property type="match status" value="2"/>
</dbReference>
<dbReference type="PROSITE" id="PS50983">
    <property type="entry name" value="FE_B12_PBP"/>
    <property type="match status" value="1"/>
</dbReference>
<evidence type="ECO:0000256" key="2">
    <source>
        <dbReference type="ARBA" id="ARBA00008814"/>
    </source>
</evidence>
<keyword evidence="4" id="KW-0408">Iron</keyword>
<gene>
    <name evidence="7" type="ORF">CAL20_06255</name>
</gene>
<sequence length="312" mass="33852">MLLSMVWLGMVVLEPVSFAGDALGAAEDWPRRFHNADHTVTELPAPPRRILSTSVTVTGTLLAIDAPLVASASAANGKFFAQWADVAEQRSVENLWPAGGTDLEAVYAVAPDLIVVSATGADSAREHLARLRAVAPTIVVDYGRQSWQGLANELAQAMGLEAQAAQRIAEFDRHVAQARDRLALPEGQVNVISYNGPGTSNPIATRDGVHGQLLASLGFDVERPDPSWHSTSDTASDFVWAQYEFLPQLKASTTFLLRADDRRTAAMLNDPVLANLPSVRSRQVYALGLHAFRVDYYSASELIDHIVRLFGR</sequence>
<keyword evidence="8" id="KW-1185">Reference proteome</keyword>
<dbReference type="EMBL" id="NEVQ01000008">
    <property type="protein sequence ID" value="OZI59215.1"/>
    <property type="molecule type" value="Genomic_DNA"/>
</dbReference>
<dbReference type="NCBIfam" id="NF008200">
    <property type="entry name" value="PRK10957.1"/>
    <property type="match status" value="1"/>
</dbReference>
<evidence type="ECO:0000256" key="4">
    <source>
        <dbReference type="ARBA" id="ARBA00022496"/>
    </source>
</evidence>